<dbReference type="EMBL" id="KQ417596">
    <property type="protein sequence ID" value="KOF91185.1"/>
    <property type="molecule type" value="Genomic_DNA"/>
</dbReference>
<accession>A0A0L8HR06</accession>
<proteinExistence type="predicted"/>
<dbReference type="AlphaFoldDB" id="A0A0L8HR06"/>
<reference evidence="1" key="1">
    <citation type="submission" date="2015-07" db="EMBL/GenBank/DDBJ databases">
        <title>MeaNS - Measles Nucleotide Surveillance Program.</title>
        <authorList>
            <person name="Tran T."/>
            <person name="Druce J."/>
        </authorList>
    </citation>
    <scope>NUCLEOTIDE SEQUENCE</scope>
    <source>
        <strain evidence="1">UCB-OBI-ISO-001</strain>
        <tissue evidence="1">Gonad</tissue>
    </source>
</reference>
<sequence>MILLNCIGKRLVTPNLKVILCFHHNIEKKKEGICNLHYFLPCIIYKYFKQQFKRQYLHIRDTYISILNRTVHFEKYSFMSYSSRKFANLPVELSIHQSHLLALYTICIYLYSSKYV</sequence>
<protein>
    <submittedName>
        <fullName evidence="1">Uncharacterized protein</fullName>
    </submittedName>
</protein>
<organism evidence="1">
    <name type="scientific">Octopus bimaculoides</name>
    <name type="common">California two-spotted octopus</name>
    <dbReference type="NCBI Taxonomy" id="37653"/>
    <lineage>
        <taxon>Eukaryota</taxon>
        <taxon>Metazoa</taxon>
        <taxon>Spiralia</taxon>
        <taxon>Lophotrochozoa</taxon>
        <taxon>Mollusca</taxon>
        <taxon>Cephalopoda</taxon>
        <taxon>Coleoidea</taxon>
        <taxon>Octopodiformes</taxon>
        <taxon>Octopoda</taxon>
        <taxon>Incirrata</taxon>
        <taxon>Octopodidae</taxon>
        <taxon>Octopus</taxon>
    </lineage>
</organism>
<evidence type="ECO:0000313" key="1">
    <source>
        <dbReference type="EMBL" id="KOF91185.1"/>
    </source>
</evidence>
<gene>
    <name evidence="1" type="ORF">OCBIM_22009474mg</name>
</gene>
<name>A0A0L8HR06_OCTBM</name>